<keyword evidence="26" id="KW-1133">Transmembrane helix</keyword>
<dbReference type="RefSeq" id="YP_009177716.1">
    <property type="nucleotide sequence ID" value="NC_028263.1"/>
</dbReference>
<evidence type="ECO:0000256" key="18">
    <source>
        <dbReference type="ARBA" id="ARBA00024499"/>
    </source>
</evidence>
<dbReference type="InterPro" id="IPR014023">
    <property type="entry name" value="Mononeg_RNA_pol_cat"/>
</dbReference>
<accession>A0A0B5KT91</accession>
<protein>
    <recommendedName>
        <fullName evidence="21">Replicase</fullName>
        <ecNumber evidence="19">2.1.1.375</ecNumber>
        <ecNumber evidence="2">2.7.7.48</ecNumber>
        <ecNumber evidence="3">2.7.7.88</ecNumber>
    </recommendedName>
    <alternativeName>
        <fullName evidence="20">Transcriptase</fullName>
    </alternativeName>
</protein>
<keyword evidence="7" id="KW-0808">Transferase</keyword>
<dbReference type="Pfam" id="PF00946">
    <property type="entry name" value="Mononeg_RNA_pol"/>
    <property type="match status" value="1"/>
</dbReference>
<keyword evidence="30" id="KW-1185">Reference proteome</keyword>
<keyword evidence="8" id="KW-0949">S-adenosyl-L-methionine</keyword>
<dbReference type="InterPro" id="IPR025786">
    <property type="entry name" value="Mononega_L_MeTrfase"/>
</dbReference>
<keyword evidence="13" id="KW-0946">Virion</keyword>
<feature type="domain" description="Mononegavirus-type SAM-dependent 2'-O-MTase" evidence="28">
    <location>
        <begin position="1733"/>
        <end position="1927"/>
    </location>
</feature>
<evidence type="ECO:0000256" key="4">
    <source>
        <dbReference type="ARBA" id="ARBA00022484"/>
    </source>
</evidence>
<gene>
    <name evidence="29" type="primary">L</name>
</gene>
<keyword evidence="26" id="KW-0472">Membrane</keyword>
<evidence type="ECO:0000256" key="12">
    <source>
        <dbReference type="ARBA" id="ARBA00022840"/>
    </source>
</evidence>
<evidence type="ECO:0000256" key="16">
    <source>
        <dbReference type="ARBA" id="ARBA00023268"/>
    </source>
</evidence>
<evidence type="ECO:0000256" key="14">
    <source>
        <dbReference type="ARBA" id="ARBA00022953"/>
    </source>
</evidence>
<keyword evidence="15" id="KW-0506">mRNA capping</keyword>
<dbReference type="GO" id="GO:0016787">
    <property type="term" value="F:hydrolase activity"/>
    <property type="evidence" value="ECO:0007669"/>
    <property type="project" value="UniProtKB-KW"/>
</dbReference>
<reference evidence="29 30" key="1">
    <citation type="journal article" date="2015" name="Elife">
        <title>Unprecedented genomic diversity of RNA viruses in arthropods reveals the ancestry of negative-sense RNA viruses.</title>
        <authorList>
            <person name="Li C.X."/>
            <person name="Shi M."/>
            <person name="Tian J.H."/>
            <person name="Lin X.D."/>
            <person name="Kang Y.J."/>
            <person name="Chen L.J."/>
            <person name="Qin X.C."/>
            <person name="Xu J."/>
            <person name="Holmes E.C."/>
            <person name="Zhang Y.Z."/>
        </authorList>
    </citation>
    <scope>NUCLEOTIDE SEQUENCE [LARGE SCALE GENOMIC DNA]</scope>
    <source>
        <strain evidence="29 30">TCRP-1</strain>
    </source>
</reference>
<dbReference type="EMBL" id="KM817599">
    <property type="protein sequence ID" value="AJG39057.1"/>
    <property type="molecule type" value="Viral_cRNA"/>
</dbReference>
<dbReference type="Proteomes" id="UP000207671">
    <property type="component" value="Segment"/>
</dbReference>
<evidence type="ECO:0000259" key="27">
    <source>
        <dbReference type="PROSITE" id="PS50526"/>
    </source>
</evidence>
<dbReference type="PROSITE" id="PS51590">
    <property type="entry name" value="SAM_MT_MNV_L"/>
    <property type="match status" value="1"/>
</dbReference>
<evidence type="ECO:0000256" key="8">
    <source>
        <dbReference type="ARBA" id="ARBA00022691"/>
    </source>
</evidence>
<dbReference type="GO" id="GO:0044423">
    <property type="term" value="C:virion component"/>
    <property type="evidence" value="ECO:0007669"/>
    <property type="project" value="UniProtKB-KW"/>
</dbReference>
<keyword evidence="4" id="KW-0696">RNA-directed RNA polymerase</keyword>
<dbReference type="GO" id="GO:0004482">
    <property type="term" value="F:mRNA 5'-cap (guanine-N7-)-methyltransferase activity"/>
    <property type="evidence" value="ECO:0007669"/>
    <property type="project" value="InterPro"/>
</dbReference>
<evidence type="ECO:0000256" key="9">
    <source>
        <dbReference type="ARBA" id="ARBA00022695"/>
    </source>
</evidence>
<comment type="catalytic activity">
    <reaction evidence="24">
        <text>GTP + H2O = GDP + phosphate + H(+)</text>
        <dbReference type="Rhea" id="RHEA:19669"/>
        <dbReference type="ChEBI" id="CHEBI:15377"/>
        <dbReference type="ChEBI" id="CHEBI:15378"/>
        <dbReference type="ChEBI" id="CHEBI:37565"/>
        <dbReference type="ChEBI" id="CHEBI:43474"/>
        <dbReference type="ChEBI" id="CHEBI:58189"/>
    </reaction>
</comment>
<keyword evidence="16" id="KW-0511">Multifunctional enzyme</keyword>
<feature type="transmembrane region" description="Helical" evidence="26">
    <location>
        <begin position="820"/>
        <end position="838"/>
    </location>
</feature>
<evidence type="ECO:0000256" key="25">
    <source>
        <dbReference type="SAM" id="MobiDB-lite"/>
    </source>
</evidence>
<keyword evidence="6" id="KW-0507">mRNA processing</keyword>
<evidence type="ECO:0000256" key="20">
    <source>
        <dbReference type="ARBA" id="ARBA00030436"/>
    </source>
</evidence>
<evidence type="ECO:0000256" key="7">
    <source>
        <dbReference type="ARBA" id="ARBA00022679"/>
    </source>
</evidence>
<keyword evidence="12" id="KW-0067">ATP-binding</keyword>
<comment type="catalytic activity">
    <reaction evidence="22">
        <text>a 5'-end (5'-triphosphoguanosine)-adenylyl-adenylyl-cytidylyl-adenosine in mRNA + S-adenosyl-L-methionine = a 5'-end (5'-triphosphoguanosine)-(2'-O-methyladenylyl)-adenylyl-cytidylyl-adenosine in mRNA + S-adenosyl-L-homocysteine + H(+)</text>
        <dbReference type="Rhea" id="RHEA:65380"/>
        <dbReference type="Rhea" id="RHEA-COMP:16797"/>
        <dbReference type="Rhea" id="RHEA-COMP:16801"/>
        <dbReference type="ChEBI" id="CHEBI:15378"/>
        <dbReference type="ChEBI" id="CHEBI:57856"/>
        <dbReference type="ChEBI" id="CHEBI:59789"/>
        <dbReference type="ChEBI" id="CHEBI:156482"/>
        <dbReference type="ChEBI" id="CHEBI:156484"/>
    </reaction>
</comment>
<keyword evidence="9" id="KW-0548">Nucleotidyltransferase</keyword>
<dbReference type="InterPro" id="IPR039530">
    <property type="entry name" value="L_methyltransferase_rhabdo"/>
</dbReference>
<dbReference type="EC" id="2.7.7.48" evidence="2"/>
<evidence type="ECO:0000256" key="10">
    <source>
        <dbReference type="ARBA" id="ARBA00022741"/>
    </source>
</evidence>
<feature type="transmembrane region" description="Helical" evidence="26">
    <location>
        <begin position="786"/>
        <end position="808"/>
    </location>
</feature>
<sequence length="2160" mass="247171">MFQSQKAFLLSSSHSLLIDRKFDTAIRRSQIEAFLERLHRGQPTEDDDLLHAHFTSYHHMLTNTTLLPNVLLTLIESSAHGATTREPLFPRLADLIGDNIDIQQAYNARTIPGYKLPSIRYLLNSIPTRIRNLLSILLHVNRQLSECIESLSKINTYDPSLNTRQGRVRARSKINTWYSPDLELKITWSNHMAVFEHKGTAYLQPRPVLLQLQNKIADFISVLTLVSLQAGVSFEPEAAHYTLEFVQKFHHLHATRPYKFFEIVKAFEGFIVSLIIKRQEEWCNDDLYKTIIHEVETSTGFSWGSGYFSELLEKCSTALLAELSCLVKLSGHPLIDIEAGNKKLYDRVQEEFPINIGAVAHCVTAIKKNYVRNFIVRHGRWPACSLDMRLAHPALKYAYARFVDPYSLDVRKKHGDLEDYHWAAVDLEPEMRFIYAENILPLLKDKAISVVRSRAVEAYLQHEGKRITSKETRLLLYYLFTHPAETDHMKYIMKYMESEDDLDEVLDYLVIRIVPKEKELKEAYRGFGCKTYMDRARSIIQEINAMQYLDLTSDEQAMTLSELALTKKLYAYRNLKKLYPQHRIVMINFDASGWNNKFRRDTTDRVLASTLDPIFNVHLYRKTQAAYERSMIYVPDPLHPTAWDGQLGGIEGLNQDSWVIIYLAQIKYAFRNIEYATHMLVKGDDLRVCVAIPSYMHTEDEITKVIRDLVARVADTAKEFGHEIKITDSYASEAVFTFSKTIYVGNITLPFSFRKIQKTYGVNNAFLPVLDDYIASSFSNAHSACAATVTTVPCYAVALLWVFYYLILHPIYQNLSRREMVALSLTPSVVGGLPIIYLHNMFVRAESDLLAAYLGLLLYLNEIDSPLIVYMSRFLHLATAKTSKVQLLQDPYSLPIWRPMTAGNFFKRVIRSILKGRIVNRDVKQLFTLYDHKARDRLVAALESNGEWPAKAFAALYANSPFQLLEELLTQFLTAKSIKDLLLTSRLSSKRTHNVLRGALRRDKAYHEWRVKVLKGGCEHTRRDWILGMACAGEAADRLRQEMWGTKITTITYPPIQHQIMIVSKTAGARDPYCRTHHFALTYAADDTAGVGFESDHYREGPYKPFMGQQTRTGNIAPQLRIIDTDPVASKLCTLLMLRDWTHTEMYTPDGMVVSNFPDLIDQVIQCYTATPVDQLAPITAVRKSGTMTHRMRAHGFRESIVPNTLQNVYTCMQGESNTHTHLRMDPKNITINFLHVFCYSIAMATYDLNYHPFTQCPPLSWIVTTPCPHCNQEILEPPIVLDPRLIRELSLFHLKLIKLSAPLETILGEALKDLTERTQHAVLPLLTEDDLPVASEAVIAEFLTQYWHSTRRWEQRYEMHHISPAHVETAAEVAGFHRAVRLSENDIRAVALDQLVHALAYAIRDFFEREMKAGDPSVITARLATMHDSDVPWFGVVAMIETCGFLYPFLLKVSEISGILPSGGAMNRIGAASRYTGLALYNYTTTLTSRSFILTSSNLENPERLHKRFQTLILPILSCHLGQLKKNGEISEDVVYGDPESVIIQYLSLVCPEIDANTLWATVQGNVRSEIEPLDIRRITAEDLLAITDDEHPRHRISQYWSYQFGTSRPEVLALTATLQIEDIKEAYGDVPFTIYPTLVIYQVNMSQCIDLCRRYPRYAEKKHVPEAVEYDLLRPRRIPRVNPTGGRGTAHRFNPVPGYDPYPPDEQDIDQAPGPALEQRAAAIQWTQAYRLLGSTTTSVSKFVDLLRIIQWPGPPYPDFGPILCCGEGEGGIASACLSLFPDSIVVYNSLITDLRLGQLPGIPLLEQGFTERLRYKMQEEGVSDLTEWNTCEALIESSPLPYSLIHCDADLPSDSRAITALQLWVNVAHMAQHYLEENGILIIKVFMDIPSVVAKISAKLIHAGMETWLLHTPVSHAGPEAYLVAINRRRPFLGERQAPTGRIRYHAEYMRTVRALLQTMNTTIRCHNERRPRRFGFQCDAIYAWQRRFLPWVFNQVEHVVHTSLALRHPGDVTQYSYNEYMAYVEKEAYTHLETLDKQIRSGGSEFRRNPTGRSRTLRHKVVLVERYLVVLTLVYCLEVRDHLHPHAWTDDVFHEDDIFTRACEPHLPFADVPIRINKELRTLTMGAYTIDYAAIIRRTFKPILRLVGFQYLDVFS</sequence>
<evidence type="ECO:0000256" key="1">
    <source>
        <dbReference type="ARBA" id="ARBA00004328"/>
    </source>
</evidence>
<evidence type="ECO:0000256" key="17">
    <source>
        <dbReference type="ARBA" id="ARBA00024494"/>
    </source>
</evidence>
<keyword evidence="11" id="KW-0378">Hydrolase</keyword>
<keyword evidence="26" id="KW-0812">Transmembrane</keyword>
<dbReference type="Pfam" id="PF14314">
    <property type="entry name" value="Methyltrans_Mon_2nd"/>
    <property type="match status" value="1"/>
</dbReference>
<evidence type="ECO:0000256" key="11">
    <source>
        <dbReference type="ARBA" id="ARBA00022801"/>
    </source>
</evidence>
<evidence type="ECO:0000256" key="3">
    <source>
        <dbReference type="ARBA" id="ARBA00012582"/>
    </source>
</evidence>
<feature type="region of interest" description="Disordered" evidence="25">
    <location>
        <begin position="1681"/>
        <end position="1705"/>
    </location>
</feature>
<comment type="catalytic activity">
    <reaction evidence="23">
        <text>a 5'-end (5'-triphosphoguanosine)-adenylyl-adenylyl-cytidylyl-adenosine in mRNA + 2 S-adenosyl-L-methionine = a 5'-end (N(7)-methyl 5'-triphosphoguanosine)-(2'-O-methyladenylyl)-adenylyl-cytidylyl-adenosine in mRNA + 2 S-adenosyl-L-homocysteine + H(+)</text>
        <dbReference type="Rhea" id="RHEA:65376"/>
        <dbReference type="Rhea" id="RHEA-COMP:16797"/>
        <dbReference type="Rhea" id="RHEA-COMP:16798"/>
        <dbReference type="ChEBI" id="CHEBI:15378"/>
        <dbReference type="ChEBI" id="CHEBI:57856"/>
        <dbReference type="ChEBI" id="CHEBI:59789"/>
        <dbReference type="ChEBI" id="CHEBI:156483"/>
        <dbReference type="ChEBI" id="CHEBI:156484"/>
        <dbReference type="EC" id="2.1.1.375"/>
    </reaction>
</comment>
<organism evidence="29 30">
    <name type="scientific">Tacheng Tick Virus 4</name>
    <dbReference type="NCBI Taxonomy" id="1608086"/>
    <lineage>
        <taxon>Viruses</taxon>
        <taxon>Riboviria</taxon>
        <taxon>Orthornavirae</taxon>
        <taxon>Negarnaviricota</taxon>
        <taxon>Haploviricotina</taxon>
        <taxon>Monjiviricetes</taxon>
        <taxon>Jingchuvirales</taxon>
        <taxon>Chuviridae</taxon>
        <taxon>Morsusvirus</taxon>
        <taxon>Morsusvirus argatis</taxon>
    </lineage>
</organism>
<dbReference type="EC" id="2.7.7.88" evidence="3"/>
<evidence type="ECO:0000256" key="21">
    <source>
        <dbReference type="ARBA" id="ARBA00031012"/>
    </source>
</evidence>
<feature type="domain" description="RdRp catalytic" evidence="27">
    <location>
        <begin position="583"/>
        <end position="746"/>
    </location>
</feature>
<evidence type="ECO:0000313" key="30">
    <source>
        <dbReference type="Proteomes" id="UP000207671"/>
    </source>
</evidence>
<evidence type="ECO:0000256" key="15">
    <source>
        <dbReference type="ARBA" id="ARBA00023042"/>
    </source>
</evidence>
<name>A0A0B5KT91_9VIRU</name>
<comment type="catalytic activity">
    <reaction evidence="18">
        <text>a 5'-end (5'-triphosphoguanosine)-(2'-O-methyladenylyl)-adenylyl-cytidylyl-adenosine in mRNA + S-adenosyl-L-methionine = a 5'-end (N(7)-methyl 5'-triphosphoguanosine)-(2'-O-methyladenylyl)-adenylyl-cytidylyl-adenosine in mRNA + S-adenosyl-L-homocysteine</text>
        <dbReference type="Rhea" id="RHEA:65440"/>
        <dbReference type="Rhea" id="RHEA-COMP:16798"/>
        <dbReference type="Rhea" id="RHEA-COMP:16801"/>
        <dbReference type="ChEBI" id="CHEBI:57856"/>
        <dbReference type="ChEBI" id="CHEBI:59789"/>
        <dbReference type="ChEBI" id="CHEBI:156482"/>
        <dbReference type="ChEBI" id="CHEBI:156483"/>
    </reaction>
</comment>
<dbReference type="InterPro" id="IPR026890">
    <property type="entry name" value="Mononeg_mRNAcap"/>
</dbReference>
<comment type="subcellular location">
    <subcellularLocation>
        <location evidence="1">Virion</location>
    </subcellularLocation>
</comment>
<evidence type="ECO:0000256" key="2">
    <source>
        <dbReference type="ARBA" id="ARBA00012494"/>
    </source>
</evidence>
<keyword evidence="5" id="KW-0489">Methyltransferase</keyword>
<keyword evidence="14" id="KW-0693">Viral RNA replication</keyword>
<evidence type="ECO:0000259" key="28">
    <source>
        <dbReference type="PROSITE" id="PS51590"/>
    </source>
</evidence>
<evidence type="ECO:0000313" key="29">
    <source>
        <dbReference type="EMBL" id="AJG39057.1"/>
    </source>
</evidence>
<evidence type="ECO:0000256" key="22">
    <source>
        <dbReference type="ARBA" id="ARBA00047332"/>
    </source>
</evidence>
<evidence type="ECO:0000256" key="26">
    <source>
        <dbReference type="SAM" id="Phobius"/>
    </source>
</evidence>
<evidence type="ECO:0000256" key="6">
    <source>
        <dbReference type="ARBA" id="ARBA00022664"/>
    </source>
</evidence>
<dbReference type="EC" id="2.1.1.375" evidence="19"/>
<keyword evidence="10" id="KW-0547">Nucleotide-binding</keyword>
<dbReference type="PROSITE" id="PS50526">
    <property type="entry name" value="RDRP_SSRNA_NEG_NONSEG"/>
    <property type="match status" value="1"/>
</dbReference>
<dbReference type="KEGG" id="vg:26131642"/>
<evidence type="ECO:0000256" key="5">
    <source>
        <dbReference type="ARBA" id="ARBA00022603"/>
    </source>
</evidence>
<dbReference type="Pfam" id="PF14318">
    <property type="entry name" value="Mononeg_mRNAcap"/>
    <property type="match status" value="1"/>
</dbReference>
<dbReference type="GeneID" id="26131642"/>
<comment type="catalytic activity">
    <reaction evidence="17">
        <text>a 5'-end triphospho-adenylyl-adenylyl-cytidylyl-adenosine in mRNA + GDP + H(+) = a 5'-end (5'-triphosphoguanosine)-adenylyl-adenylyl-cytidylyl-adenosine in mRNA + diphosphate</text>
        <dbReference type="Rhea" id="RHEA:65436"/>
        <dbReference type="Rhea" id="RHEA-COMP:16797"/>
        <dbReference type="Rhea" id="RHEA-COMP:16799"/>
        <dbReference type="ChEBI" id="CHEBI:15378"/>
        <dbReference type="ChEBI" id="CHEBI:33019"/>
        <dbReference type="ChEBI" id="CHEBI:58189"/>
        <dbReference type="ChEBI" id="CHEBI:156484"/>
        <dbReference type="ChEBI" id="CHEBI:156503"/>
        <dbReference type="EC" id="2.7.7.88"/>
    </reaction>
</comment>
<evidence type="ECO:0000256" key="13">
    <source>
        <dbReference type="ARBA" id="ARBA00022844"/>
    </source>
</evidence>
<dbReference type="GO" id="GO:0005524">
    <property type="term" value="F:ATP binding"/>
    <property type="evidence" value="ECO:0007669"/>
    <property type="project" value="UniProtKB-KW"/>
</dbReference>
<evidence type="ECO:0000256" key="19">
    <source>
        <dbReference type="ARBA" id="ARBA00026099"/>
    </source>
</evidence>
<dbReference type="GO" id="GO:0003968">
    <property type="term" value="F:RNA-directed RNA polymerase activity"/>
    <property type="evidence" value="ECO:0007669"/>
    <property type="project" value="UniProtKB-KW"/>
</dbReference>
<proteinExistence type="predicted"/>
<evidence type="ECO:0000256" key="24">
    <source>
        <dbReference type="ARBA" id="ARBA00048548"/>
    </source>
</evidence>
<evidence type="ECO:0000256" key="23">
    <source>
        <dbReference type="ARBA" id="ARBA00047370"/>
    </source>
</evidence>